<organism evidence="1 2">
    <name type="scientific">Marasmius crinis-equi</name>
    <dbReference type="NCBI Taxonomy" id="585013"/>
    <lineage>
        <taxon>Eukaryota</taxon>
        <taxon>Fungi</taxon>
        <taxon>Dikarya</taxon>
        <taxon>Basidiomycota</taxon>
        <taxon>Agaricomycotina</taxon>
        <taxon>Agaricomycetes</taxon>
        <taxon>Agaricomycetidae</taxon>
        <taxon>Agaricales</taxon>
        <taxon>Marasmiineae</taxon>
        <taxon>Marasmiaceae</taxon>
        <taxon>Marasmius</taxon>
    </lineage>
</organism>
<evidence type="ECO:0000313" key="1">
    <source>
        <dbReference type="EMBL" id="KAL0565829.1"/>
    </source>
</evidence>
<sequence>MAQDTHTFGSTPLLERVVCRSDVLGDLFPNLLPSTPNLRTIDCFLDDDFSLQSMSSYPWANIQHLDLQHDSSSLVPVLESLCQASGLQSLSYINTTTTSLASAYVPPEEMQGTVVSNIEFLSFELESRDGFPDLLSDFIQGVTLPALSTLSLRYSTSFPTPEDKNKLPDAKWPRYAISDFFQRSGCRLTTLTLRSLSLLDKDVISLLELTPFVETFTLSEYFTCELAGVQSAWGRKGYQVVTRNLLERLKVTNDVYSTQAILLPKLKSIDLMVMSHFDSDTAFVEMVASRQFSVTVDATLSPFFTERLQTAVLSVDRVLVGRTYKPLKDLERAGMMISVIGDGEEVV</sequence>
<gene>
    <name evidence="1" type="ORF">V5O48_016191</name>
</gene>
<dbReference type="Proteomes" id="UP001465976">
    <property type="component" value="Unassembled WGS sequence"/>
</dbReference>
<protein>
    <submittedName>
        <fullName evidence="1">Uncharacterized protein</fullName>
    </submittedName>
</protein>
<dbReference type="EMBL" id="JBAHYK010002107">
    <property type="protein sequence ID" value="KAL0565829.1"/>
    <property type="molecule type" value="Genomic_DNA"/>
</dbReference>
<proteinExistence type="predicted"/>
<evidence type="ECO:0000313" key="2">
    <source>
        <dbReference type="Proteomes" id="UP001465976"/>
    </source>
</evidence>
<reference evidence="1 2" key="1">
    <citation type="submission" date="2024-02" db="EMBL/GenBank/DDBJ databases">
        <title>A draft genome for the cacao thread blight pathogen Marasmius crinis-equi.</title>
        <authorList>
            <person name="Cohen S.P."/>
            <person name="Baruah I.K."/>
            <person name="Amoako-Attah I."/>
            <person name="Bukari Y."/>
            <person name="Meinhardt L.W."/>
            <person name="Bailey B.A."/>
        </authorList>
    </citation>
    <scope>NUCLEOTIDE SEQUENCE [LARGE SCALE GENOMIC DNA]</scope>
    <source>
        <strain evidence="1 2">GH-76</strain>
    </source>
</reference>
<comment type="caution">
    <text evidence="1">The sequence shown here is derived from an EMBL/GenBank/DDBJ whole genome shotgun (WGS) entry which is preliminary data.</text>
</comment>
<name>A0ABR3ESG7_9AGAR</name>
<accession>A0ABR3ESG7</accession>
<keyword evidence="2" id="KW-1185">Reference proteome</keyword>